<dbReference type="Pfam" id="PF00392">
    <property type="entry name" value="GntR"/>
    <property type="match status" value="1"/>
</dbReference>
<evidence type="ECO:0000256" key="3">
    <source>
        <dbReference type="ARBA" id="ARBA00023163"/>
    </source>
</evidence>
<reference evidence="5 6" key="1">
    <citation type="journal article" date="2013" name="Genome Announc.">
        <title>Draft genome sequence of MKD8, a conjugal recipient Mycobacterium smegmatis strain.</title>
        <authorList>
            <person name="Gray T.A."/>
            <person name="Palumbo M.J."/>
            <person name="Derbyshire K.M."/>
        </authorList>
    </citation>
    <scope>NUCLEOTIDE SEQUENCE [LARGE SCALE GENOMIC DNA]</scope>
    <source>
        <strain evidence="5 6">MKD8</strain>
    </source>
</reference>
<feature type="domain" description="HTH gntR-type" evidence="4">
    <location>
        <begin position="3"/>
        <end position="70"/>
    </location>
</feature>
<dbReference type="RefSeq" id="WP_003895434.1">
    <property type="nucleotide sequence ID" value="NZ_CP027541.1"/>
</dbReference>
<reference evidence="6" key="2">
    <citation type="submission" date="2018-03" db="EMBL/GenBank/DDBJ databases">
        <authorList>
            <person name="Derbyshire K."/>
            <person name="Gray T.A."/>
            <person name="Champion M."/>
        </authorList>
    </citation>
    <scope>NUCLEOTIDE SEQUENCE [LARGE SCALE GENOMIC DNA]</scope>
    <source>
        <strain evidence="6">MKD8</strain>
    </source>
</reference>
<protein>
    <submittedName>
        <fullName evidence="5">Transcriptional regulator, GntR family protein</fullName>
    </submittedName>
</protein>
<dbReference type="GO" id="GO:0003700">
    <property type="term" value="F:DNA-binding transcription factor activity"/>
    <property type="evidence" value="ECO:0007669"/>
    <property type="project" value="InterPro"/>
</dbReference>
<sequence>MAPNKSTQAYDVLERMIIFQDIQAGVMVSEAELMEKSGFGRTPLREALQRLSRDNLVQVVPRRGILVPPISVEAQFKLLETRRPLEELAATLAATRARPEQQAAALQRASEFKNFTERDLHELERVLRAGHELVAKSTQNQFLENAMAPLQGLSRRFWFAHLRSDPDDVAIAIDRHGELLTAIGEQDQERAVAAARSLIDYLTEFAYASVKVPA</sequence>
<dbReference type="Proteomes" id="UP000011200">
    <property type="component" value="Chromosome"/>
</dbReference>
<dbReference type="InterPro" id="IPR036388">
    <property type="entry name" value="WH-like_DNA-bd_sf"/>
</dbReference>
<dbReference type="InterPro" id="IPR008920">
    <property type="entry name" value="TF_FadR/GntR_C"/>
</dbReference>
<gene>
    <name evidence="5" type="ORF">D806_039660</name>
</gene>
<dbReference type="GO" id="GO:0003677">
    <property type="term" value="F:DNA binding"/>
    <property type="evidence" value="ECO:0007669"/>
    <property type="project" value="UniProtKB-KW"/>
</dbReference>
<dbReference type="PROSITE" id="PS50949">
    <property type="entry name" value="HTH_GNTR"/>
    <property type="match status" value="1"/>
</dbReference>
<dbReference type="Pfam" id="PF07729">
    <property type="entry name" value="FCD"/>
    <property type="match status" value="1"/>
</dbReference>
<dbReference type="PANTHER" id="PTHR43537">
    <property type="entry name" value="TRANSCRIPTIONAL REGULATOR, GNTR FAMILY"/>
    <property type="match status" value="1"/>
</dbReference>
<keyword evidence="3" id="KW-0804">Transcription</keyword>
<name>A0A2U9PSZ6_MYCSE</name>
<dbReference type="Gene3D" id="1.20.120.530">
    <property type="entry name" value="GntR ligand-binding domain-like"/>
    <property type="match status" value="1"/>
</dbReference>
<dbReference type="AlphaFoldDB" id="A0A2U9PSZ6"/>
<evidence type="ECO:0000313" key="6">
    <source>
        <dbReference type="Proteomes" id="UP000011200"/>
    </source>
</evidence>
<dbReference type="PANTHER" id="PTHR43537:SF45">
    <property type="entry name" value="GNTR FAMILY REGULATORY PROTEIN"/>
    <property type="match status" value="1"/>
</dbReference>
<dbReference type="InterPro" id="IPR036390">
    <property type="entry name" value="WH_DNA-bd_sf"/>
</dbReference>
<dbReference type="InterPro" id="IPR000524">
    <property type="entry name" value="Tscrpt_reg_HTH_GntR"/>
</dbReference>
<dbReference type="EMBL" id="CP027541">
    <property type="protein sequence ID" value="AWT54932.1"/>
    <property type="molecule type" value="Genomic_DNA"/>
</dbReference>
<keyword evidence="2" id="KW-0238">DNA-binding</keyword>
<accession>A0A2U9PSZ6</accession>
<evidence type="ECO:0000313" key="5">
    <source>
        <dbReference type="EMBL" id="AWT54932.1"/>
    </source>
</evidence>
<evidence type="ECO:0000256" key="2">
    <source>
        <dbReference type="ARBA" id="ARBA00023125"/>
    </source>
</evidence>
<dbReference type="SMART" id="SM00345">
    <property type="entry name" value="HTH_GNTR"/>
    <property type="match status" value="1"/>
</dbReference>
<evidence type="ECO:0000259" key="4">
    <source>
        <dbReference type="PROSITE" id="PS50949"/>
    </source>
</evidence>
<keyword evidence="1" id="KW-0805">Transcription regulation</keyword>
<dbReference type="SUPFAM" id="SSF48008">
    <property type="entry name" value="GntR ligand-binding domain-like"/>
    <property type="match status" value="1"/>
</dbReference>
<dbReference type="SMART" id="SM00895">
    <property type="entry name" value="FCD"/>
    <property type="match status" value="1"/>
</dbReference>
<dbReference type="SUPFAM" id="SSF46785">
    <property type="entry name" value="Winged helix' DNA-binding domain"/>
    <property type="match status" value="1"/>
</dbReference>
<evidence type="ECO:0000256" key="1">
    <source>
        <dbReference type="ARBA" id="ARBA00023015"/>
    </source>
</evidence>
<dbReference type="Gene3D" id="1.10.10.10">
    <property type="entry name" value="Winged helix-like DNA-binding domain superfamily/Winged helix DNA-binding domain"/>
    <property type="match status" value="1"/>
</dbReference>
<dbReference type="InterPro" id="IPR011711">
    <property type="entry name" value="GntR_C"/>
</dbReference>
<proteinExistence type="predicted"/>
<organism evidence="5 6">
    <name type="scientific">Mycolicibacterium smegmatis (strain MKD8)</name>
    <name type="common">Mycobacterium smegmatis</name>
    <dbReference type="NCBI Taxonomy" id="1214915"/>
    <lineage>
        <taxon>Bacteria</taxon>
        <taxon>Bacillati</taxon>
        <taxon>Actinomycetota</taxon>
        <taxon>Actinomycetes</taxon>
        <taxon>Mycobacteriales</taxon>
        <taxon>Mycobacteriaceae</taxon>
        <taxon>Mycolicibacterium</taxon>
    </lineage>
</organism>